<dbReference type="Proteomes" id="UP000304148">
    <property type="component" value="Chromosome"/>
</dbReference>
<gene>
    <name evidence="5" type="ORF">PBLR_13230</name>
</gene>
<feature type="domain" description="Copper amine oxidase-like N-terminal" evidence="4">
    <location>
        <begin position="37"/>
        <end position="145"/>
    </location>
</feature>
<feature type="domain" description="Glycosyl hydrolase-like 10" evidence="3">
    <location>
        <begin position="165"/>
        <end position="483"/>
    </location>
</feature>
<feature type="signal peptide" evidence="2">
    <location>
        <begin position="1"/>
        <end position="28"/>
    </location>
</feature>
<dbReference type="Gene3D" id="3.20.20.80">
    <property type="entry name" value="Glycosidases"/>
    <property type="match status" value="1"/>
</dbReference>
<dbReference type="EMBL" id="LS992241">
    <property type="protein sequence ID" value="SYX84808.1"/>
    <property type="molecule type" value="Genomic_DNA"/>
</dbReference>
<dbReference type="PANTHER" id="PTHR43405">
    <property type="entry name" value="GLYCOSYL HYDROLASE DIGH"/>
    <property type="match status" value="1"/>
</dbReference>
<dbReference type="RefSeq" id="WP_232055624.1">
    <property type="nucleotide sequence ID" value="NZ_LS992241.1"/>
</dbReference>
<organism evidence="5 6">
    <name type="scientific">Paenibacillus alvei</name>
    <name type="common">Bacillus alvei</name>
    <dbReference type="NCBI Taxonomy" id="44250"/>
    <lineage>
        <taxon>Bacteria</taxon>
        <taxon>Bacillati</taxon>
        <taxon>Bacillota</taxon>
        <taxon>Bacilli</taxon>
        <taxon>Bacillales</taxon>
        <taxon>Paenibacillaceae</taxon>
        <taxon>Paenibacillus</taxon>
    </lineage>
</organism>
<accession>A0A383RCS4</accession>
<dbReference type="Pfam" id="PF02638">
    <property type="entry name" value="GHL10"/>
    <property type="match status" value="1"/>
</dbReference>
<dbReference type="Gene3D" id="3.30.457.10">
    <property type="entry name" value="Copper amine oxidase-like, N-terminal domain"/>
    <property type="match status" value="1"/>
</dbReference>
<keyword evidence="1 2" id="KW-0732">Signal</keyword>
<name>A0A383RCS4_PAEAL</name>
<dbReference type="InterPro" id="IPR052177">
    <property type="entry name" value="Divisome_Glycosyl_Hydrolase"/>
</dbReference>
<dbReference type="SUPFAM" id="SSF51445">
    <property type="entry name" value="(Trans)glycosidases"/>
    <property type="match status" value="1"/>
</dbReference>
<evidence type="ECO:0000259" key="3">
    <source>
        <dbReference type="Pfam" id="PF02638"/>
    </source>
</evidence>
<dbReference type="InterPro" id="IPR012854">
    <property type="entry name" value="Cu_amine_oxidase-like_N"/>
</dbReference>
<evidence type="ECO:0000256" key="2">
    <source>
        <dbReference type="SAM" id="SignalP"/>
    </source>
</evidence>
<evidence type="ECO:0000313" key="5">
    <source>
        <dbReference type="EMBL" id="SYX84808.1"/>
    </source>
</evidence>
<dbReference type="InterPro" id="IPR017853">
    <property type="entry name" value="GH"/>
</dbReference>
<dbReference type="InterPro" id="IPR036582">
    <property type="entry name" value="Mao_N_sf"/>
</dbReference>
<evidence type="ECO:0000259" key="4">
    <source>
        <dbReference type="Pfam" id="PF07833"/>
    </source>
</evidence>
<evidence type="ECO:0008006" key="7">
    <source>
        <dbReference type="Google" id="ProtNLM"/>
    </source>
</evidence>
<protein>
    <recommendedName>
        <fullName evidence="7">Family 10 glycosylhydrolase</fullName>
    </recommendedName>
</protein>
<dbReference type="AlphaFoldDB" id="A0A383RCS4"/>
<reference evidence="6" key="1">
    <citation type="submission" date="2018-08" db="EMBL/GenBank/DDBJ databases">
        <authorList>
            <person name="Chevrot R."/>
        </authorList>
    </citation>
    <scope>NUCLEOTIDE SEQUENCE [LARGE SCALE GENOMIC DNA]</scope>
</reference>
<dbReference type="SUPFAM" id="SSF55383">
    <property type="entry name" value="Copper amine oxidase, domain N"/>
    <property type="match status" value="1"/>
</dbReference>
<dbReference type="InterPro" id="IPR003790">
    <property type="entry name" value="GHL10"/>
</dbReference>
<feature type="chain" id="PRO_5016797733" description="Family 10 glycosylhydrolase" evidence="2">
    <location>
        <begin position="29"/>
        <end position="532"/>
    </location>
</feature>
<sequence>MMNHAKKVLLGTFAAVMLSTLMPQTGNAASNDIRILMNNKQLQTDVAPYLMPGKNVTMLPFRAVGEATGATVGWDQANRQVEFRKDGHTIRLTIGDSNAEVDGQHVQLDVSASMRGGRTMVPLRFISESVGLKVDWNQRERIITIASEGGEAGSEDGEAIHTESMRGTWISTVYNIDWPQDPKKSGFNAERQKQQYTSMLDKLQEAGINAVFVQVRPTSDAFYPSKLLPWSEWLTGTQGKDPGYDPLKFMVEETHKRGMQFHAWFNPYRVSVQGDVSKLVNGHPAKEHPDWVVKHQNKLIYNPGVPEARQFVLDSIMEVVNNYDIDGVHLDDYFYPYGEDKESFKDNDTYERYNKVFNNKGDWRRNNVNEFVESLYKQIKSAKPNVQFGISPFGVWRNSSADPTGSATKAGLSSYDNLYADTRTWIKNHWIDYIAPQVYWHIGHKAASYDTLVNWWVKETAGTGVELFIGHAAYKLADAKETDWNSADVLIKQLEFNSRIDAVAGSIFFSAADLVRNTKQVSDKLQQYYEEK</sequence>
<evidence type="ECO:0000256" key="1">
    <source>
        <dbReference type="ARBA" id="ARBA00022729"/>
    </source>
</evidence>
<proteinExistence type="predicted"/>
<evidence type="ECO:0000313" key="6">
    <source>
        <dbReference type="Proteomes" id="UP000304148"/>
    </source>
</evidence>
<dbReference type="PANTHER" id="PTHR43405:SF1">
    <property type="entry name" value="GLYCOSYL HYDROLASE DIGH"/>
    <property type="match status" value="1"/>
</dbReference>
<dbReference type="Pfam" id="PF07833">
    <property type="entry name" value="Cu_amine_oxidN1"/>
    <property type="match status" value="1"/>
</dbReference>